<comment type="caution">
    <text evidence="3">The sequence shown here is derived from an EMBL/GenBank/DDBJ whole genome shotgun (WGS) entry which is preliminary data.</text>
</comment>
<dbReference type="EMBL" id="JAFDVD010000019">
    <property type="protein sequence ID" value="MBM6401936.1"/>
    <property type="molecule type" value="Genomic_DNA"/>
</dbReference>
<dbReference type="InterPro" id="IPR029058">
    <property type="entry name" value="AB_hydrolase_fold"/>
</dbReference>
<keyword evidence="3" id="KW-0378">Hydrolase</keyword>
<dbReference type="RefSeq" id="WP_204132409.1">
    <property type="nucleotide sequence ID" value="NZ_JAFDVD010000019.1"/>
</dbReference>
<evidence type="ECO:0000259" key="2">
    <source>
        <dbReference type="Pfam" id="PF00561"/>
    </source>
</evidence>
<reference evidence="3" key="1">
    <citation type="submission" date="2021-02" db="EMBL/GenBank/DDBJ databases">
        <title>Phycicoccus sp. MQZ13P-5T, whole genome shotgun sequence.</title>
        <authorList>
            <person name="Tuo L."/>
        </authorList>
    </citation>
    <scope>NUCLEOTIDE SEQUENCE</scope>
    <source>
        <strain evidence="3">MQZ13P-5</strain>
    </source>
</reference>
<evidence type="ECO:0000256" key="1">
    <source>
        <dbReference type="SAM" id="MobiDB-lite"/>
    </source>
</evidence>
<keyword evidence="4" id="KW-1185">Reference proteome</keyword>
<dbReference type="Gene3D" id="3.40.50.1820">
    <property type="entry name" value="alpha/beta hydrolase"/>
    <property type="match status" value="1"/>
</dbReference>
<feature type="region of interest" description="Disordered" evidence="1">
    <location>
        <begin position="357"/>
        <end position="380"/>
    </location>
</feature>
<dbReference type="SUPFAM" id="SSF53474">
    <property type="entry name" value="alpha/beta-Hydrolases"/>
    <property type="match status" value="1"/>
</dbReference>
<name>A0ABS2CS05_9MICO</name>
<gene>
    <name evidence="3" type="ORF">JQN70_16175</name>
</gene>
<evidence type="ECO:0000313" key="4">
    <source>
        <dbReference type="Proteomes" id="UP001430172"/>
    </source>
</evidence>
<accession>A0ABS2CS05</accession>
<dbReference type="InterPro" id="IPR000073">
    <property type="entry name" value="AB_hydrolase_1"/>
</dbReference>
<evidence type="ECO:0000313" key="3">
    <source>
        <dbReference type="EMBL" id="MBM6401936.1"/>
    </source>
</evidence>
<dbReference type="InterPro" id="IPR000639">
    <property type="entry name" value="Epox_hydrolase-like"/>
</dbReference>
<dbReference type="InterPro" id="IPR050228">
    <property type="entry name" value="Carboxylesterase_BioH"/>
</dbReference>
<proteinExistence type="predicted"/>
<protein>
    <submittedName>
        <fullName evidence="3">Alpha/beta hydrolase</fullName>
    </submittedName>
</protein>
<dbReference type="Proteomes" id="UP001430172">
    <property type="component" value="Unassembled WGS sequence"/>
</dbReference>
<dbReference type="Pfam" id="PF00561">
    <property type="entry name" value="Abhydrolase_1"/>
    <property type="match status" value="1"/>
</dbReference>
<dbReference type="PANTHER" id="PTHR43194:SF2">
    <property type="entry name" value="PEROXISOMAL MEMBRANE PROTEIN LPX1"/>
    <property type="match status" value="1"/>
</dbReference>
<feature type="domain" description="AB hydrolase-1" evidence="2">
    <location>
        <begin position="74"/>
        <end position="328"/>
    </location>
</feature>
<sequence length="380" mass="40087">MARGPVAGALGAVGSRVLRGRPARLGGDEAGLAWSHTPTEALLVATDDGVDLHVEIDAPKAASRGRRHLAGRTPTVVFVHGFALTMQSWVLQRRAMVEQGMRVVAYDQRGHGRSSLPDLDTCTVDRLGRDLARVIEATCPTGPVVLVGHSMGGMSVMSFAGAHPDVVRDRVLAVALVSTSPGGHEVTEFGLGPLAGRVVGAMGPGVLTRLSRHAGPIGVLRRMGKGVQDLAVARWAFDSPVSAGLVDLVAEMIFATPFDVMAAFLPDIDALDLVPRLGALTGVETLVMNGAGDLITPPSHSVEIVRHVPGAEHVVVEDAGHILMLEHPDLVTEQLVGLVQRAQRAVAEGVPVSSKPRVRRTVQDISKKRRAARSRREAAS</sequence>
<dbReference type="GO" id="GO:0016787">
    <property type="term" value="F:hydrolase activity"/>
    <property type="evidence" value="ECO:0007669"/>
    <property type="project" value="UniProtKB-KW"/>
</dbReference>
<organism evidence="3 4">
    <name type="scientific">Phycicoccus sonneratiae</name>
    <dbReference type="NCBI Taxonomy" id="2807628"/>
    <lineage>
        <taxon>Bacteria</taxon>
        <taxon>Bacillati</taxon>
        <taxon>Actinomycetota</taxon>
        <taxon>Actinomycetes</taxon>
        <taxon>Micrococcales</taxon>
        <taxon>Intrasporangiaceae</taxon>
        <taxon>Phycicoccus</taxon>
    </lineage>
</organism>
<dbReference type="PRINTS" id="PR00111">
    <property type="entry name" value="ABHYDROLASE"/>
</dbReference>
<dbReference type="PRINTS" id="PR00412">
    <property type="entry name" value="EPOXHYDRLASE"/>
</dbReference>
<dbReference type="PANTHER" id="PTHR43194">
    <property type="entry name" value="HYDROLASE ALPHA/BETA FOLD FAMILY"/>
    <property type="match status" value="1"/>
</dbReference>